<feature type="transmembrane region" description="Helical" evidence="1">
    <location>
        <begin position="283"/>
        <end position="303"/>
    </location>
</feature>
<accession>A0A1W1D1Q6</accession>
<protein>
    <submittedName>
        <fullName evidence="2">Membrane protein</fullName>
    </submittedName>
</protein>
<keyword evidence="1" id="KW-0812">Transmembrane</keyword>
<name>A0A1W1D1Q6_9ZZZZ</name>
<feature type="transmembrane region" description="Helical" evidence="1">
    <location>
        <begin position="198"/>
        <end position="218"/>
    </location>
</feature>
<organism evidence="2">
    <name type="scientific">hydrothermal vent metagenome</name>
    <dbReference type="NCBI Taxonomy" id="652676"/>
    <lineage>
        <taxon>unclassified sequences</taxon>
        <taxon>metagenomes</taxon>
        <taxon>ecological metagenomes</taxon>
    </lineage>
</organism>
<feature type="transmembrane region" description="Helical" evidence="1">
    <location>
        <begin position="254"/>
        <end position="271"/>
    </location>
</feature>
<sequence>MKSKILLFILLFFDGVLLLHQTSSLSISYKEALFIENQTKLLSHIIQISFNFFGKNDFALRVPIIIIHLLSTLLVYLTSKPYLKDENSRLWLVFIFILLPGVMSSALIISNASLLIFGLFFFLYIYQKFSLLYTYPLLLLYALSVEDFIYLFFALFFYGIYKKDKKCIVANLLFITLSIYRFGFIIKGVPSGHFLDILGIYSAIFSPIIFLYLFYILYRKYLQKEIDIVWFISTFVLLYSIILSFRQKIYIEHYAPYVILALPLAAQKFRFSYKVRLKMFRKGYRNIFLFTIFLLIIHSIILIQNKELYHFLQNPKKHFAYNMHIAKELAQNLKKHHIQCIKTNKKMALRLKFYGIDSCSTYQLLPQKIKNPLFDVKISYNNVLVFHQYVTKINKKTISLH</sequence>
<feature type="transmembrane region" description="Helical" evidence="1">
    <location>
        <begin position="225"/>
        <end position="242"/>
    </location>
</feature>
<proteinExistence type="predicted"/>
<reference evidence="2" key="1">
    <citation type="submission" date="2016-10" db="EMBL/GenBank/DDBJ databases">
        <authorList>
            <person name="de Groot N.N."/>
        </authorList>
    </citation>
    <scope>NUCLEOTIDE SEQUENCE</scope>
</reference>
<keyword evidence="1" id="KW-1133">Transmembrane helix</keyword>
<feature type="transmembrane region" description="Helical" evidence="1">
    <location>
        <begin position="90"/>
        <end position="123"/>
    </location>
</feature>
<dbReference type="AlphaFoldDB" id="A0A1W1D1Q6"/>
<gene>
    <name evidence="2" type="ORF">MNB_SM-3-1406</name>
</gene>
<dbReference type="EMBL" id="FPHP01000001">
    <property type="protein sequence ID" value="SFV74494.1"/>
    <property type="molecule type" value="Genomic_DNA"/>
</dbReference>
<feature type="transmembrane region" description="Helical" evidence="1">
    <location>
        <begin position="135"/>
        <end position="161"/>
    </location>
</feature>
<evidence type="ECO:0000256" key="1">
    <source>
        <dbReference type="SAM" id="Phobius"/>
    </source>
</evidence>
<feature type="transmembrane region" description="Helical" evidence="1">
    <location>
        <begin position="58"/>
        <end position="78"/>
    </location>
</feature>
<feature type="transmembrane region" description="Helical" evidence="1">
    <location>
        <begin position="168"/>
        <end position="186"/>
    </location>
</feature>
<evidence type="ECO:0000313" key="2">
    <source>
        <dbReference type="EMBL" id="SFV74494.1"/>
    </source>
</evidence>
<keyword evidence="1" id="KW-0472">Membrane</keyword>